<organism evidence="1 2">
    <name type="scientific">Anopheles dirus</name>
    <dbReference type="NCBI Taxonomy" id="7168"/>
    <lineage>
        <taxon>Eukaryota</taxon>
        <taxon>Metazoa</taxon>
        <taxon>Ecdysozoa</taxon>
        <taxon>Arthropoda</taxon>
        <taxon>Hexapoda</taxon>
        <taxon>Insecta</taxon>
        <taxon>Pterygota</taxon>
        <taxon>Neoptera</taxon>
        <taxon>Endopterygota</taxon>
        <taxon>Diptera</taxon>
        <taxon>Nematocera</taxon>
        <taxon>Culicoidea</taxon>
        <taxon>Culicidae</taxon>
        <taxon>Anophelinae</taxon>
        <taxon>Anopheles</taxon>
    </lineage>
</organism>
<dbReference type="EnsemblMetazoa" id="ADIR000876-RA">
    <property type="protein sequence ID" value="ADIR000876-PA"/>
    <property type="gene ID" value="ADIR000876"/>
</dbReference>
<dbReference type="Proteomes" id="UP000075884">
    <property type="component" value="Unassembled WGS sequence"/>
</dbReference>
<reference evidence="2" key="1">
    <citation type="submission" date="2013-03" db="EMBL/GenBank/DDBJ databases">
        <title>The Genome Sequence of Anopheles dirus WRAIR2.</title>
        <authorList>
            <consortium name="The Broad Institute Genomics Platform"/>
            <person name="Neafsey D.E."/>
            <person name="Walton C."/>
            <person name="Walker B."/>
            <person name="Young S.K."/>
            <person name="Zeng Q."/>
            <person name="Gargeya S."/>
            <person name="Fitzgerald M."/>
            <person name="Haas B."/>
            <person name="Abouelleil A."/>
            <person name="Allen A.W."/>
            <person name="Alvarado L."/>
            <person name="Arachchi H.M."/>
            <person name="Berlin A.M."/>
            <person name="Chapman S.B."/>
            <person name="Gainer-Dewar J."/>
            <person name="Goldberg J."/>
            <person name="Griggs A."/>
            <person name="Gujja S."/>
            <person name="Hansen M."/>
            <person name="Howarth C."/>
            <person name="Imamovic A."/>
            <person name="Ireland A."/>
            <person name="Larimer J."/>
            <person name="McCowan C."/>
            <person name="Murphy C."/>
            <person name="Pearson M."/>
            <person name="Poon T.W."/>
            <person name="Priest M."/>
            <person name="Roberts A."/>
            <person name="Saif S."/>
            <person name="Shea T."/>
            <person name="Sisk P."/>
            <person name="Sykes S."/>
            <person name="Wortman J."/>
            <person name="Nusbaum C."/>
            <person name="Birren B."/>
        </authorList>
    </citation>
    <scope>NUCLEOTIDE SEQUENCE [LARGE SCALE GENOMIC DNA]</scope>
    <source>
        <strain evidence="2">WRAIR2</strain>
    </source>
</reference>
<keyword evidence="2" id="KW-1185">Reference proteome</keyword>
<dbReference type="STRING" id="7168.A0A182MZS1"/>
<dbReference type="VEuPathDB" id="VectorBase:ADIR000876"/>
<proteinExistence type="predicted"/>
<evidence type="ECO:0000313" key="2">
    <source>
        <dbReference type="Proteomes" id="UP000075884"/>
    </source>
</evidence>
<dbReference type="AlphaFoldDB" id="A0A182MZS1"/>
<reference evidence="1" key="2">
    <citation type="submission" date="2020-05" db="UniProtKB">
        <authorList>
            <consortium name="EnsemblMetazoa"/>
        </authorList>
    </citation>
    <scope>IDENTIFICATION</scope>
    <source>
        <strain evidence="1">WRAIR2</strain>
    </source>
</reference>
<sequence length="92" mass="9946">METVRLFKAIGERVAKLPPPQQTEIIDSVLQMLDASQKLNHSAPLTQSDFQRPPRYNLAKSVSHSAATTPSSAARTAALPTTTLVSSPSYIL</sequence>
<protein>
    <submittedName>
        <fullName evidence="1">Uncharacterized protein</fullName>
    </submittedName>
</protein>
<accession>A0A182MZS1</accession>
<name>A0A182MZS1_9DIPT</name>
<evidence type="ECO:0000313" key="1">
    <source>
        <dbReference type="EnsemblMetazoa" id="ADIR000876-PA"/>
    </source>
</evidence>